<gene>
    <name evidence="2" type="ORF">Daesc_005770</name>
</gene>
<proteinExistence type="predicted"/>
<evidence type="ECO:0000256" key="1">
    <source>
        <dbReference type="SAM" id="MobiDB-lite"/>
    </source>
</evidence>
<reference evidence="2 3" key="1">
    <citation type="journal article" date="2024" name="Front Chem Biol">
        <title>Unveiling the potential of Daldinia eschscholtzii MFLUCC 19-0629 through bioactivity and bioinformatics studies for enhanced sustainable agriculture production.</title>
        <authorList>
            <person name="Brooks S."/>
            <person name="Weaver J.A."/>
            <person name="Klomchit A."/>
            <person name="Alharthi S.A."/>
            <person name="Onlamun T."/>
            <person name="Nurani R."/>
            <person name="Vong T.K."/>
            <person name="Alberti F."/>
            <person name="Greco C."/>
        </authorList>
    </citation>
    <scope>NUCLEOTIDE SEQUENCE [LARGE SCALE GENOMIC DNA]</scope>
    <source>
        <strain evidence="2">MFLUCC 19-0629</strain>
    </source>
</reference>
<feature type="region of interest" description="Disordered" evidence="1">
    <location>
        <begin position="1"/>
        <end position="138"/>
    </location>
</feature>
<feature type="compositionally biased region" description="Basic and acidic residues" evidence="1">
    <location>
        <begin position="56"/>
        <end position="76"/>
    </location>
</feature>
<accession>A0AAX6MLW1</accession>
<protein>
    <submittedName>
        <fullName evidence="2">Uncharacterized protein</fullName>
    </submittedName>
</protein>
<dbReference type="PANTHER" id="PTHR38703">
    <property type="entry name" value="CHROMOSOME 8, WHOLE GENOME SHOTGUN SEQUENCE"/>
    <property type="match status" value="1"/>
</dbReference>
<sequence length="352" mass="39800">MHRIKALFRRRSYDESSPVLPERNKARLSHTRRSLDSHRGQQNTKNDHATGPNSSRNKENLVEHKTNGFKSPDSHHPANASSPVAAQSEPRASTEKAPERQRSVLVKRPRKSVSRKEMPGHFYSDNRASTEERPKTSPAEICHSKVNQPIPPTRHQGRAVEIINKDGSTTSSGERSSTEAEKNVIDLRDTVDTDETVTYAPAVTHETVRPHVHEILEEQIYREIHNHDVYHRIQPVYDVEILPARHFVPGPDGRLIEVPEDALPECTGVNQKWHVSKEPPPAPPSLPAPSRPAPHQPETAAENIAVREPMKENVEEEEQGHLEPIKTCTTIDDRDFKDVYSESWQSCAARIF</sequence>
<feature type="compositionally biased region" description="Basic and acidic residues" evidence="1">
    <location>
        <begin position="92"/>
        <end position="102"/>
    </location>
</feature>
<organism evidence="2 3">
    <name type="scientific">Daldinia eschscholtzii</name>
    <dbReference type="NCBI Taxonomy" id="292717"/>
    <lineage>
        <taxon>Eukaryota</taxon>
        <taxon>Fungi</taxon>
        <taxon>Dikarya</taxon>
        <taxon>Ascomycota</taxon>
        <taxon>Pezizomycotina</taxon>
        <taxon>Sordariomycetes</taxon>
        <taxon>Xylariomycetidae</taxon>
        <taxon>Xylariales</taxon>
        <taxon>Hypoxylaceae</taxon>
        <taxon>Daldinia</taxon>
    </lineage>
</organism>
<name>A0AAX6MLW1_9PEZI</name>
<evidence type="ECO:0000313" key="2">
    <source>
        <dbReference type="EMBL" id="KAK6953466.1"/>
    </source>
</evidence>
<evidence type="ECO:0000313" key="3">
    <source>
        <dbReference type="Proteomes" id="UP001369815"/>
    </source>
</evidence>
<comment type="caution">
    <text evidence="2">The sequence shown here is derived from an EMBL/GenBank/DDBJ whole genome shotgun (WGS) entry which is preliminary data.</text>
</comment>
<dbReference type="Proteomes" id="UP001369815">
    <property type="component" value="Unassembled WGS sequence"/>
</dbReference>
<dbReference type="PANTHER" id="PTHR38703:SF1">
    <property type="entry name" value="ALLERGEN"/>
    <property type="match status" value="1"/>
</dbReference>
<feature type="compositionally biased region" description="Basic residues" evidence="1">
    <location>
        <begin position="1"/>
        <end position="10"/>
    </location>
</feature>
<keyword evidence="3" id="KW-1185">Reference proteome</keyword>
<feature type="compositionally biased region" description="Pro residues" evidence="1">
    <location>
        <begin position="278"/>
        <end position="295"/>
    </location>
</feature>
<dbReference type="AlphaFoldDB" id="A0AAX6MLW1"/>
<dbReference type="EMBL" id="JBANMG010000005">
    <property type="protein sequence ID" value="KAK6953466.1"/>
    <property type="molecule type" value="Genomic_DNA"/>
</dbReference>
<feature type="region of interest" description="Disordered" evidence="1">
    <location>
        <begin position="274"/>
        <end position="299"/>
    </location>
</feature>